<evidence type="ECO:0000313" key="9">
    <source>
        <dbReference type="Proteomes" id="UP000254866"/>
    </source>
</evidence>
<feature type="compositionally biased region" description="Basic and acidic residues" evidence="4">
    <location>
        <begin position="669"/>
        <end position="695"/>
    </location>
</feature>
<evidence type="ECO:0000256" key="1">
    <source>
        <dbReference type="ARBA" id="ARBA00004123"/>
    </source>
</evidence>
<keyword evidence="3" id="KW-0539">Nucleus</keyword>
<dbReference type="GeneID" id="43596586"/>
<comment type="caution">
    <text evidence="8">The sequence shown here is derived from an EMBL/GenBank/DDBJ whole genome shotgun (WGS) entry which is preliminary data.</text>
</comment>
<feature type="compositionally biased region" description="Basic residues" evidence="4">
    <location>
        <begin position="169"/>
        <end position="183"/>
    </location>
</feature>
<feature type="compositionally biased region" description="Low complexity" evidence="4">
    <location>
        <begin position="38"/>
        <end position="49"/>
    </location>
</feature>
<dbReference type="PANTHER" id="PTHR23196">
    <property type="entry name" value="PAX TRANSCRIPTION ACTIVATION DOMAIN INTERACTING PROTEIN"/>
    <property type="match status" value="1"/>
</dbReference>
<feature type="region of interest" description="Disordered" evidence="4">
    <location>
        <begin position="1"/>
        <end position="98"/>
    </location>
</feature>
<feature type="compositionally biased region" description="Low complexity" evidence="4">
    <location>
        <begin position="748"/>
        <end position="785"/>
    </location>
</feature>
<dbReference type="GO" id="GO:0006974">
    <property type="term" value="P:DNA damage response"/>
    <property type="evidence" value="ECO:0007669"/>
    <property type="project" value="UniProtKB-KW"/>
</dbReference>
<dbReference type="PANTHER" id="PTHR23196:SF1">
    <property type="entry name" value="PAX-INTERACTING PROTEIN 1"/>
    <property type="match status" value="1"/>
</dbReference>
<dbReference type="InterPro" id="IPR056222">
    <property type="entry name" value="PH_23"/>
</dbReference>
<comment type="subcellular location">
    <subcellularLocation>
        <location evidence="1">Nucleus</location>
    </subcellularLocation>
</comment>
<feature type="compositionally biased region" description="Polar residues" evidence="4">
    <location>
        <begin position="396"/>
        <end position="412"/>
    </location>
</feature>
<dbReference type="EMBL" id="NPIC01000002">
    <property type="protein sequence ID" value="RDL39397.1"/>
    <property type="molecule type" value="Genomic_DNA"/>
</dbReference>
<dbReference type="Pfam" id="PF24344">
    <property type="entry name" value="PH_23"/>
    <property type="match status" value="1"/>
</dbReference>
<feature type="compositionally biased region" description="Polar residues" evidence="4">
    <location>
        <begin position="50"/>
        <end position="61"/>
    </location>
</feature>
<feature type="compositionally biased region" description="Polar residues" evidence="4">
    <location>
        <begin position="1392"/>
        <end position="1414"/>
    </location>
</feature>
<feature type="compositionally biased region" description="Low complexity" evidence="4">
    <location>
        <begin position="1668"/>
        <end position="1684"/>
    </location>
</feature>
<evidence type="ECO:0000259" key="6">
    <source>
        <dbReference type="Pfam" id="PF24344"/>
    </source>
</evidence>
<evidence type="ECO:0000313" key="8">
    <source>
        <dbReference type="EMBL" id="RDL39397.1"/>
    </source>
</evidence>
<dbReference type="Pfam" id="PF24340">
    <property type="entry name" value="DH_2"/>
    <property type="match status" value="1"/>
</dbReference>
<feature type="compositionally biased region" description="Polar residues" evidence="4">
    <location>
        <begin position="514"/>
        <end position="538"/>
    </location>
</feature>
<accession>A0A370TV34</accession>
<feature type="region of interest" description="Disordered" evidence="4">
    <location>
        <begin position="1664"/>
        <end position="1684"/>
    </location>
</feature>
<dbReference type="RefSeq" id="XP_031872053.1">
    <property type="nucleotide sequence ID" value="XM_032012360.1"/>
</dbReference>
<feature type="compositionally biased region" description="Basic and acidic residues" evidence="4">
    <location>
        <begin position="1265"/>
        <end position="1280"/>
    </location>
</feature>
<feature type="region of interest" description="Disordered" evidence="4">
    <location>
        <begin position="748"/>
        <end position="794"/>
    </location>
</feature>
<sequence>MASPKAEPPDDESQLPTQARREFGASNTPRRGPASKRNATNTPNAPTTPIGRTSALNNKRIPTSAPARTKPGTRKAEPTLLGDFLLGRPSPARTRRKSLDVVKAEMREDVVGKVQAPGGVKDRVKQWQKTSAAAVVADPLADAASQPDDIGGWENEDDESVDERERQRIKFRAARRPSGRRKSKDGVESVPKQNAVAPKKRVISDSHWMKNKKKSPLGKGTAIPKDFLKTTAINPPLEKKIEDWVKRTEGEEPVTQKPKDKPRNRNTPRKYTMDDGIRVAPSSTTSREDGIRVTPSKHHEESQPNSYEDDGIRITPSNGLAKEGSRNEGAKDGSIRLTPSKQDSQDDSIRITPSKESLVEDGVRARPVRKDTNKRRPNQSGLEDALSRKSRGKNLNAGSGSKSKRMANSQTAVEHGEEDEDKFSWMTPSPPENSKRRNRNSRTPPESLADIPFGNSAFSVLELPLGAEAGTMKRPPPKRNPSFAGVPKALKKVFNEGMKIAHDTVEPPRGGINQPPSIESWLNNTSDPFVDHSSSPAPSSLDVPESGCSRKPSFKQDDPSEKALTADHNSEQNDERRNPRSRSIHEPEAGTPEKASPVGNPKTRQHLPSMVKSQPMAPTGLKRSPAARNTSSPKAKKLPLKDAFIDAFRGESTTSRPRSGSNPFVDITGLRERDVNSDLPHASDVKPSHDSRDTSQDTPSKRSPRAHQKKDVEDHRLEKPLAPPERRSAPMTGMHRLSTILSVETLSTSSSKTESASELSQTTVTQDTVYTGTTMSSLSRSSQRSNKQGLKRRLTKHSDLVSMLSLPDAVEPGRAKSIKSARSIRTTRTHLDTATVQDLMRELAEDEVKYMRELKTLVDGVIPVLLTCLLSKSDSAIAAGLLDPNHDISDAASFTKPIVDMGVALERLKSLHKRIPLTDADAFITWAHTAHKTYEDYLATWRAGFNDVVVNLAPASPSASAQEQLDLDDIPRNMDGDALGSNGERADVAYFLKRPLVRVKYLSRTTKGLSKLMDSDMARKVEEKYRKLTQVARRRHKEEQARLENEKANNTDTTRARDPRTLDLVEGINIDRSRQVCAKDLFSLDLQHSSGQRLGCRVELILRDKPNDTGDLLICEADEAARFLLFPPISQDLVSARLGETTDQVVVMIRGIRGVDEWDELLLLEAEFPEAAKEWIEMLGTEPAPPEVRKDATYIDPLDLLVSTITGTKEPKSYYMSGALDLQDPQIPIGESIRREAEQIESSPIQDRQRVSRRQAGTSNSMPESIKEESIISEDIKDLNDAMNKAGSPTTLPQRQRAARYHGRVNNSRPTTPQSDPVDSDSEQTTPTQARHAGNNTNDLDFSPMDELSIPKRRTPSTTPTRDDGAPPPPAHRTPTTPSTLKKAPILDTPTPRANNRRTSSPLKHEYQLSNASGTSSAEEDSDSQDSDTYTESSSEEELEAADVPGPLPIYGRRVSPSGSIYSLPNTTLAPSNSASQAPYRQAPLECSAKDTDKHTVMSISYWNDKGKWIDIQSSPCSVVVGPGWVRAFNLDESPPTISPGATPPSSTSDGTEDDSRVAPRPLVAQELTPNVPMQRHMIDIHVRSPLMTESTLKCKGIMIRYHVLTPIDCIRLYQALYESSKNNMVYNKLEEERRVNAFGSQPLATKNRRGSWFGRRNSYRASARAPSEMASEQSGKSSSSRLSALKQRWRGGNAFNIAKSSVNVAQRGNGDGSGSTSLYSSDAGLTPPRTPISGSLFSGTTTSQMIDLGSENIKIRLYELATQSRWEDYHCAFLTVTPPPPGRRQVSTLHHGLEKHVIVTRRPHNHPDGPGQILVDEVLGAGCFKMLGVKGVLCTIWLDIRGPNGEVGMIGARGGVSGRQRKVLFQTNHVAHANWIFNLLAAGH</sequence>
<dbReference type="InterPro" id="IPR051579">
    <property type="entry name" value="DDR_Transcriptional_Reg"/>
</dbReference>
<feature type="compositionally biased region" description="Polar residues" evidence="4">
    <location>
        <begin position="651"/>
        <end position="662"/>
    </location>
</feature>
<dbReference type="InterPro" id="IPR056223">
    <property type="entry name" value="PH_24"/>
</dbReference>
<protein>
    <submittedName>
        <fullName evidence="8">Uncharacterized protein</fullName>
    </submittedName>
</protein>
<dbReference type="OrthoDB" id="5408934at2759"/>
<dbReference type="GO" id="GO:0005634">
    <property type="term" value="C:nucleus"/>
    <property type="evidence" value="ECO:0007669"/>
    <property type="project" value="UniProtKB-SubCell"/>
</dbReference>
<feature type="compositionally biased region" description="Polar residues" evidence="4">
    <location>
        <begin position="1305"/>
        <end position="1340"/>
    </location>
</feature>
<feature type="compositionally biased region" description="Basic and acidic residues" evidence="4">
    <location>
        <begin position="709"/>
        <end position="728"/>
    </location>
</feature>
<feature type="compositionally biased region" description="Basic and acidic residues" evidence="4">
    <location>
        <begin position="286"/>
        <end position="302"/>
    </location>
</feature>
<feature type="domain" description="PH" evidence="6">
    <location>
        <begin position="1049"/>
        <end position="1187"/>
    </location>
</feature>
<evidence type="ECO:0000256" key="3">
    <source>
        <dbReference type="ARBA" id="ARBA00023242"/>
    </source>
</evidence>
<dbReference type="InterPro" id="IPR056416">
    <property type="entry name" value="DH_2_fung"/>
</dbReference>
<feature type="compositionally biased region" description="Basic and acidic residues" evidence="4">
    <location>
        <begin position="1037"/>
        <end position="1055"/>
    </location>
</feature>
<dbReference type="STRING" id="2656787.A0A370TV34"/>
<feature type="region of interest" description="Disordered" evidence="4">
    <location>
        <begin position="1532"/>
        <end position="1558"/>
    </location>
</feature>
<feature type="compositionally biased region" description="Basic and acidic residues" evidence="4">
    <location>
        <begin position="554"/>
        <end position="588"/>
    </location>
</feature>
<evidence type="ECO:0000256" key="2">
    <source>
        <dbReference type="ARBA" id="ARBA00022763"/>
    </source>
</evidence>
<organism evidence="8 9">
    <name type="scientific">Venustampulla echinocandica</name>
    <dbReference type="NCBI Taxonomy" id="2656787"/>
    <lineage>
        <taxon>Eukaryota</taxon>
        <taxon>Fungi</taxon>
        <taxon>Dikarya</taxon>
        <taxon>Ascomycota</taxon>
        <taxon>Pezizomycotina</taxon>
        <taxon>Leotiomycetes</taxon>
        <taxon>Helotiales</taxon>
        <taxon>Pleuroascaceae</taxon>
        <taxon>Venustampulla</taxon>
    </lineage>
</organism>
<dbReference type="Proteomes" id="UP000254866">
    <property type="component" value="Unassembled WGS sequence"/>
</dbReference>
<feature type="region of interest" description="Disordered" evidence="4">
    <location>
        <begin position="138"/>
        <end position="454"/>
    </location>
</feature>
<name>A0A370TV34_9HELO</name>
<keyword evidence="2" id="KW-0227">DNA damage</keyword>
<feature type="compositionally biased region" description="Basic and acidic residues" evidence="4">
    <location>
        <begin position="357"/>
        <end position="371"/>
    </location>
</feature>
<evidence type="ECO:0000259" key="5">
    <source>
        <dbReference type="Pfam" id="PF24340"/>
    </source>
</evidence>
<feature type="domain" description="DBL homology" evidence="5">
    <location>
        <begin position="832"/>
        <end position="1036"/>
    </location>
</feature>
<feature type="region of interest" description="Disordered" evidence="4">
    <location>
        <begin position="469"/>
        <end position="488"/>
    </location>
</feature>
<dbReference type="GO" id="GO:0035861">
    <property type="term" value="C:site of double-strand break"/>
    <property type="evidence" value="ECO:0007669"/>
    <property type="project" value="TreeGrafter"/>
</dbReference>
<feature type="region of interest" description="Disordered" evidence="4">
    <location>
        <begin position="1033"/>
        <end position="1055"/>
    </location>
</feature>
<feature type="compositionally biased region" description="Basic and acidic residues" evidence="4">
    <location>
        <begin position="323"/>
        <end position="334"/>
    </location>
</feature>
<evidence type="ECO:0000256" key="4">
    <source>
        <dbReference type="SAM" id="MobiDB-lite"/>
    </source>
</evidence>
<dbReference type="Pfam" id="PF24345">
    <property type="entry name" value="PH_24"/>
    <property type="match status" value="1"/>
</dbReference>
<feature type="region of interest" description="Disordered" evidence="4">
    <location>
        <begin position="1705"/>
        <end position="1726"/>
    </location>
</feature>
<evidence type="ECO:0000259" key="7">
    <source>
        <dbReference type="Pfam" id="PF24345"/>
    </source>
</evidence>
<feature type="region of interest" description="Disordered" evidence="4">
    <location>
        <begin position="1237"/>
        <end position="1452"/>
    </location>
</feature>
<feature type="domain" description="PH" evidence="7">
    <location>
        <begin position="1488"/>
        <end position="1636"/>
    </location>
</feature>
<feature type="region of interest" description="Disordered" evidence="4">
    <location>
        <begin position="497"/>
        <end position="734"/>
    </location>
</feature>
<gene>
    <name evidence="8" type="ORF">BP5553_03737</name>
</gene>
<proteinExistence type="predicted"/>
<reference evidence="8 9" key="1">
    <citation type="journal article" date="2018" name="IMA Fungus">
        <title>IMA Genome-F 9: Draft genome sequence of Annulohypoxylon stygium, Aspergillus mulundensis, Berkeleyomyces basicola (syn. Thielaviopsis basicola), Ceratocystis smalleyi, two Cercospora beticola strains, Coleophoma cylindrospora, Fusarium fracticaudum, Phialophora cf. hyalina, and Morchella septimelata.</title>
        <authorList>
            <person name="Wingfield B.D."/>
            <person name="Bills G.F."/>
            <person name="Dong Y."/>
            <person name="Huang W."/>
            <person name="Nel W.J."/>
            <person name="Swalarsk-Parry B.S."/>
            <person name="Vaghefi N."/>
            <person name="Wilken P.M."/>
            <person name="An Z."/>
            <person name="de Beer Z.W."/>
            <person name="De Vos L."/>
            <person name="Chen L."/>
            <person name="Duong T.A."/>
            <person name="Gao Y."/>
            <person name="Hammerbacher A."/>
            <person name="Kikkert J.R."/>
            <person name="Li Y."/>
            <person name="Li H."/>
            <person name="Li K."/>
            <person name="Li Q."/>
            <person name="Liu X."/>
            <person name="Ma X."/>
            <person name="Naidoo K."/>
            <person name="Pethybridge S.J."/>
            <person name="Sun J."/>
            <person name="Steenkamp E.T."/>
            <person name="van der Nest M.A."/>
            <person name="van Wyk S."/>
            <person name="Wingfield M.J."/>
            <person name="Xiong C."/>
            <person name="Yue Q."/>
            <person name="Zhang X."/>
        </authorList>
    </citation>
    <scope>NUCLEOTIDE SEQUENCE [LARGE SCALE GENOMIC DNA]</scope>
    <source>
        <strain evidence="8 9">BP 5553</strain>
    </source>
</reference>
<keyword evidence="9" id="KW-1185">Reference proteome</keyword>
<feature type="compositionally biased region" description="Basic and acidic residues" evidence="4">
    <location>
        <begin position="237"/>
        <end position="250"/>
    </location>
</feature>